<dbReference type="OrthoDB" id="2701804at2759"/>
<evidence type="ECO:0000313" key="2">
    <source>
        <dbReference type="Proteomes" id="UP000823399"/>
    </source>
</evidence>
<evidence type="ECO:0000313" key="1">
    <source>
        <dbReference type="EMBL" id="KAG2108915.1"/>
    </source>
</evidence>
<dbReference type="Proteomes" id="UP000823399">
    <property type="component" value="Unassembled WGS sequence"/>
</dbReference>
<keyword evidence="2" id="KW-1185">Reference proteome</keyword>
<gene>
    <name evidence="1" type="ORF">F5147DRAFT_773251</name>
</gene>
<reference evidence="1" key="1">
    <citation type="journal article" date="2020" name="New Phytol.">
        <title>Comparative genomics reveals dynamic genome evolution in host specialist ectomycorrhizal fungi.</title>
        <authorList>
            <person name="Lofgren L.A."/>
            <person name="Nguyen N.H."/>
            <person name="Vilgalys R."/>
            <person name="Ruytinx J."/>
            <person name="Liao H.L."/>
            <person name="Branco S."/>
            <person name="Kuo A."/>
            <person name="LaButti K."/>
            <person name="Lipzen A."/>
            <person name="Andreopoulos W."/>
            <person name="Pangilinan J."/>
            <person name="Riley R."/>
            <person name="Hundley H."/>
            <person name="Na H."/>
            <person name="Barry K."/>
            <person name="Grigoriev I.V."/>
            <person name="Stajich J.E."/>
            <person name="Kennedy P.G."/>
        </authorList>
    </citation>
    <scope>NUCLEOTIDE SEQUENCE</scope>
    <source>
        <strain evidence="1">FC423</strain>
    </source>
</reference>
<dbReference type="EMBL" id="JABBWM010000025">
    <property type="protein sequence ID" value="KAG2108915.1"/>
    <property type="molecule type" value="Genomic_DNA"/>
</dbReference>
<name>A0A9P7JUQ5_9AGAM</name>
<dbReference type="GeneID" id="64703699"/>
<accession>A0A9P7JUQ5</accession>
<organism evidence="1 2">
    <name type="scientific">Suillus discolor</name>
    <dbReference type="NCBI Taxonomy" id="1912936"/>
    <lineage>
        <taxon>Eukaryota</taxon>
        <taxon>Fungi</taxon>
        <taxon>Dikarya</taxon>
        <taxon>Basidiomycota</taxon>
        <taxon>Agaricomycotina</taxon>
        <taxon>Agaricomycetes</taxon>
        <taxon>Agaricomycetidae</taxon>
        <taxon>Boletales</taxon>
        <taxon>Suillineae</taxon>
        <taxon>Suillaceae</taxon>
        <taxon>Suillus</taxon>
    </lineage>
</organism>
<comment type="caution">
    <text evidence="1">The sequence shown here is derived from an EMBL/GenBank/DDBJ whole genome shotgun (WGS) entry which is preliminary data.</text>
</comment>
<dbReference type="RefSeq" id="XP_041293158.1">
    <property type="nucleotide sequence ID" value="XM_041441440.1"/>
</dbReference>
<sequence length="198" mass="21469">MPLTSVHHHCQCPLLLSLPYNDPPTAISLFWPLYRSPVALASLHDSFPVALLLSSTSTSAPYTLLTLSPQQVALISLRGSLFQSSHPHQPWHPALSSPSVSVFSRRPMFGGSSRKVAGLSKAVTTHGFKCSIRTSGVLTAGKQGQRKEETDAKRRLHIQDMSNDDRDIVESMFSPFALLSLGLSLGGYCPFTLPAIST</sequence>
<dbReference type="AlphaFoldDB" id="A0A9P7JUQ5"/>
<proteinExistence type="predicted"/>
<protein>
    <submittedName>
        <fullName evidence="1">Uncharacterized protein</fullName>
    </submittedName>
</protein>